<dbReference type="PANTHER" id="PTHR43820">
    <property type="entry name" value="HIGH-AFFINITY BRANCHED-CHAIN AMINO ACID TRANSPORT ATP-BINDING PROTEIN LIVF"/>
    <property type="match status" value="1"/>
</dbReference>
<keyword evidence="4 7" id="KW-0067">ATP-binding</keyword>
<dbReference type="InterPro" id="IPR017871">
    <property type="entry name" value="ABC_transporter-like_CS"/>
</dbReference>
<dbReference type="RefSeq" id="WP_155353653.1">
    <property type="nucleotide sequence ID" value="NZ_BAAAHL010000012.1"/>
</dbReference>
<evidence type="ECO:0000313" key="7">
    <source>
        <dbReference type="EMBL" id="GES08002.1"/>
    </source>
</evidence>
<dbReference type="Proteomes" id="UP000331127">
    <property type="component" value="Unassembled WGS sequence"/>
</dbReference>
<dbReference type="PANTHER" id="PTHR43820:SF4">
    <property type="entry name" value="HIGH-AFFINITY BRANCHED-CHAIN AMINO ACID TRANSPORT ATP-BINDING PROTEIN LIVF"/>
    <property type="match status" value="1"/>
</dbReference>
<evidence type="ECO:0000259" key="6">
    <source>
        <dbReference type="PROSITE" id="PS50893"/>
    </source>
</evidence>
<accession>A0A5M3WIM3</accession>
<evidence type="ECO:0000313" key="8">
    <source>
        <dbReference type="Proteomes" id="UP000331127"/>
    </source>
</evidence>
<protein>
    <submittedName>
        <fullName evidence="7">ABC transporter ATP-binding protein</fullName>
    </submittedName>
</protein>
<dbReference type="Gene3D" id="3.40.50.300">
    <property type="entry name" value="P-loop containing nucleotide triphosphate hydrolases"/>
    <property type="match status" value="1"/>
</dbReference>
<evidence type="ECO:0000256" key="3">
    <source>
        <dbReference type="ARBA" id="ARBA00022741"/>
    </source>
</evidence>
<evidence type="ECO:0000256" key="2">
    <source>
        <dbReference type="ARBA" id="ARBA00022448"/>
    </source>
</evidence>
<evidence type="ECO:0000256" key="1">
    <source>
        <dbReference type="ARBA" id="ARBA00005417"/>
    </source>
</evidence>
<dbReference type="GO" id="GO:0015658">
    <property type="term" value="F:branched-chain amino acid transmembrane transporter activity"/>
    <property type="evidence" value="ECO:0007669"/>
    <property type="project" value="TreeGrafter"/>
</dbReference>
<evidence type="ECO:0000256" key="5">
    <source>
        <dbReference type="ARBA" id="ARBA00022970"/>
    </source>
</evidence>
<feature type="domain" description="ABC transporter" evidence="6">
    <location>
        <begin position="8"/>
        <end position="240"/>
    </location>
</feature>
<dbReference type="InterPro" id="IPR027417">
    <property type="entry name" value="P-loop_NTPase"/>
</dbReference>
<dbReference type="InterPro" id="IPR052156">
    <property type="entry name" value="BCAA_Transport_ATP-bd_LivF"/>
</dbReference>
<keyword evidence="3" id="KW-0547">Nucleotide-binding</keyword>
<comment type="similarity">
    <text evidence="1">Belongs to the ABC transporter superfamily.</text>
</comment>
<dbReference type="GO" id="GO:0016887">
    <property type="term" value="F:ATP hydrolysis activity"/>
    <property type="evidence" value="ECO:0007669"/>
    <property type="project" value="InterPro"/>
</dbReference>
<dbReference type="CDD" id="cd03224">
    <property type="entry name" value="ABC_TM1139_LivF_branched"/>
    <property type="match status" value="1"/>
</dbReference>
<dbReference type="SUPFAM" id="SSF52540">
    <property type="entry name" value="P-loop containing nucleoside triphosphate hydrolases"/>
    <property type="match status" value="1"/>
</dbReference>
<organism evidence="7 8">
    <name type="scientific">Acrocarpospora macrocephala</name>
    <dbReference type="NCBI Taxonomy" id="150177"/>
    <lineage>
        <taxon>Bacteria</taxon>
        <taxon>Bacillati</taxon>
        <taxon>Actinomycetota</taxon>
        <taxon>Actinomycetes</taxon>
        <taxon>Streptosporangiales</taxon>
        <taxon>Streptosporangiaceae</taxon>
        <taxon>Acrocarpospora</taxon>
    </lineage>
</organism>
<dbReference type="SMART" id="SM00382">
    <property type="entry name" value="AAA"/>
    <property type="match status" value="1"/>
</dbReference>
<dbReference type="Pfam" id="PF00005">
    <property type="entry name" value="ABC_tran"/>
    <property type="match status" value="1"/>
</dbReference>
<dbReference type="InterPro" id="IPR003593">
    <property type="entry name" value="AAA+_ATPase"/>
</dbReference>
<keyword evidence="8" id="KW-1185">Reference proteome</keyword>
<comment type="caution">
    <text evidence="7">The sequence shown here is derived from an EMBL/GenBank/DDBJ whole genome shotgun (WGS) entry which is preliminary data.</text>
</comment>
<name>A0A5M3WIM3_9ACTN</name>
<dbReference type="GO" id="GO:0005524">
    <property type="term" value="F:ATP binding"/>
    <property type="evidence" value="ECO:0007669"/>
    <property type="project" value="UniProtKB-KW"/>
</dbReference>
<sequence length="242" mass="25498">MNTVDTELEISGLTAGYGGVVAVKDVSLSVPVGTTVALLGANGAGKSTILRSVSGQVQPRSGDIRLNGEPIVGLRPDQTLARGVAHVLEGRQVFAQMTVLENLRLGSVRRGGETQDETIALLLDHFPVLAEKAKQPAGQLSGGQQQMLAISRALMSRPRMLLLDEPSLGLAPVMLPTIVELIRWAQTTFGAAVLIVEQYSALALQVSTWGYVLRNGRLVASASSAELSEGDAINTAYFGVDP</sequence>
<dbReference type="GO" id="GO:0015807">
    <property type="term" value="P:L-amino acid transport"/>
    <property type="evidence" value="ECO:0007669"/>
    <property type="project" value="TreeGrafter"/>
</dbReference>
<dbReference type="EMBL" id="BLAE01000008">
    <property type="protein sequence ID" value="GES08002.1"/>
    <property type="molecule type" value="Genomic_DNA"/>
</dbReference>
<dbReference type="OrthoDB" id="5179231at2"/>
<proteinExistence type="inferred from homology"/>
<dbReference type="PROSITE" id="PS00211">
    <property type="entry name" value="ABC_TRANSPORTER_1"/>
    <property type="match status" value="1"/>
</dbReference>
<gene>
    <name evidence="7" type="ORF">Amac_015970</name>
</gene>
<evidence type="ECO:0000256" key="4">
    <source>
        <dbReference type="ARBA" id="ARBA00022840"/>
    </source>
</evidence>
<keyword evidence="5" id="KW-0029">Amino-acid transport</keyword>
<keyword evidence="2" id="KW-0813">Transport</keyword>
<dbReference type="InterPro" id="IPR003439">
    <property type="entry name" value="ABC_transporter-like_ATP-bd"/>
</dbReference>
<dbReference type="AlphaFoldDB" id="A0A5M3WIM3"/>
<dbReference type="PROSITE" id="PS50893">
    <property type="entry name" value="ABC_TRANSPORTER_2"/>
    <property type="match status" value="1"/>
</dbReference>
<reference evidence="7 8" key="1">
    <citation type="submission" date="2019-10" db="EMBL/GenBank/DDBJ databases">
        <title>Whole genome shotgun sequence of Acrocarpospora macrocephala NBRC 16266.</title>
        <authorList>
            <person name="Ichikawa N."/>
            <person name="Kimura A."/>
            <person name="Kitahashi Y."/>
            <person name="Komaki H."/>
            <person name="Oguchi A."/>
        </authorList>
    </citation>
    <scope>NUCLEOTIDE SEQUENCE [LARGE SCALE GENOMIC DNA]</scope>
    <source>
        <strain evidence="7 8">NBRC 16266</strain>
    </source>
</reference>